<name>A0ABU1AIA8_9BACT</name>
<dbReference type="InterPro" id="IPR039448">
    <property type="entry name" value="Beta_helix"/>
</dbReference>
<organism evidence="2 3">
    <name type="scientific">Thalassobacterium sedimentorum</name>
    <dbReference type="NCBI Taxonomy" id="3041258"/>
    <lineage>
        <taxon>Bacteria</taxon>
        <taxon>Pseudomonadati</taxon>
        <taxon>Verrucomicrobiota</taxon>
        <taxon>Opitutia</taxon>
        <taxon>Puniceicoccales</taxon>
        <taxon>Coraliomargaritaceae</taxon>
        <taxon>Thalassobacterium</taxon>
    </lineage>
</organism>
<proteinExistence type="predicted"/>
<gene>
    <name evidence="2" type="ORF">QEH59_04220</name>
</gene>
<evidence type="ECO:0000313" key="2">
    <source>
        <dbReference type="EMBL" id="MDQ8193615.1"/>
    </source>
</evidence>
<evidence type="ECO:0000259" key="1">
    <source>
        <dbReference type="Pfam" id="PF13229"/>
    </source>
</evidence>
<comment type="caution">
    <text evidence="2">The sequence shown here is derived from an EMBL/GenBank/DDBJ whole genome shotgun (WGS) entry which is preliminary data.</text>
</comment>
<feature type="domain" description="Right handed beta helix" evidence="1">
    <location>
        <begin position="173"/>
        <end position="347"/>
    </location>
</feature>
<evidence type="ECO:0000313" key="3">
    <source>
        <dbReference type="Proteomes" id="UP001243717"/>
    </source>
</evidence>
<dbReference type="Pfam" id="PF14592">
    <property type="entry name" value="Chondroitinas_B"/>
    <property type="match status" value="1"/>
</dbReference>
<dbReference type="InterPro" id="IPR011050">
    <property type="entry name" value="Pectin_lyase_fold/virulence"/>
</dbReference>
<protein>
    <submittedName>
        <fullName evidence="2">Right-handed parallel beta-helix repeat-containing protein</fullName>
    </submittedName>
</protein>
<dbReference type="InterPro" id="IPR012334">
    <property type="entry name" value="Pectin_lyas_fold"/>
</dbReference>
<keyword evidence="3" id="KW-1185">Reference proteome</keyword>
<accession>A0ABU1AIA8</accession>
<dbReference type="SMART" id="SM00710">
    <property type="entry name" value="PbH1"/>
    <property type="match status" value="5"/>
</dbReference>
<dbReference type="Gene3D" id="2.160.20.10">
    <property type="entry name" value="Single-stranded right-handed beta-helix, Pectin lyase-like"/>
    <property type="match status" value="1"/>
</dbReference>
<dbReference type="SUPFAM" id="SSF51126">
    <property type="entry name" value="Pectin lyase-like"/>
    <property type="match status" value="1"/>
</dbReference>
<dbReference type="RefSeq" id="WP_308984102.1">
    <property type="nucleotide sequence ID" value="NZ_JARXIC010000005.1"/>
</dbReference>
<dbReference type="InterPro" id="IPR039513">
    <property type="entry name" value="PL-6"/>
</dbReference>
<sequence>MTTIFATERIEIHREGEAAALEFTTIQAAITAAQAGDTIRISEGVYHENLIISGKHGSEEQPFILEAAAGAHVIIDGADQELQHPGSNRWTWDEEALAWTAEVPWQGKASRALLTWASHADERLIAAHHNREYFELGQRGDALYRIGRKVLLRLEDQSDPNLLALNIGMGEGIIQLYDSSHWIIRGVHLKHAGYAGVHLKGPTVSDICIEDISVETAFRGISTEEYGVGFSNRITVRNCRIFNFWNFDWEWKQGYKDHVVASSDENAPVRGGGIHIFANDSEIANCEIAGQWDGIRVQGENIQVHGNLLHHIKDDMMELESNNSSHVRVYNNMGYLVFAGFSVVSNQKGPIYIYRNLVQSNLHSLMFDDVYRYGYPLKFGNDWGPNASNIYIYHNTFDSNGRSMFVARKSRAEKWKQMGWVNNIFSRRQTGVVGIEQMGPASNDLIWEGNLFVLADELKVLESFDPVYANAGILGAPDLLAPSATPPNFQLGANSDARQQGTRRVMSEGWPDSIVNESGNSDVGAIPYGFTPPQYGTLHERYNPWGDVF</sequence>
<dbReference type="Proteomes" id="UP001243717">
    <property type="component" value="Unassembled WGS sequence"/>
</dbReference>
<dbReference type="Pfam" id="PF13229">
    <property type="entry name" value="Beta_helix"/>
    <property type="match status" value="1"/>
</dbReference>
<reference evidence="2 3" key="1">
    <citation type="submission" date="2023-04" db="EMBL/GenBank/DDBJ databases">
        <title>A novel bacteria isolated from coastal sediment.</title>
        <authorList>
            <person name="Liu X.-J."/>
            <person name="Du Z.-J."/>
        </authorList>
    </citation>
    <scope>NUCLEOTIDE SEQUENCE [LARGE SCALE GENOMIC DNA]</scope>
    <source>
        <strain evidence="2 3">SDUM461004</strain>
    </source>
</reference>
<dbReference type="InterPro" id="IPR006626">
    <property type="entry name" value="PbH1"/>
</dbReference>
<dbReference type="EMBL" id="JARXIC010000005">
    <property type="protein sequence ID" value="MDQ8193615.1"/>
    <property type="molecule type" value="Genomic_DNA"/>
</dbReference>